<sequence length="621" mass="72934">MSVNHHIEMNLEHYFSLHEPEYAFLITGSWGGGKTYFIDSVIESTERKNEKMKIVKISLFGLKRSSEINDLIFQSFHPILGSKGMRMAGNIFKSAIKLGLKVDLDSDGKPDGQVEFKSENIFSEIIERLKNNKENSFVLILDDLERTDISITEILGYINYIVEISKQKVVLIANESNISEKEKYSLFKEKVVGKTFEVKHDFDEFINATVQKHPSCDLSGNVEIIKDIYEKSKLKNLRKIKRSIENFEYLISHIDEYKSNDEFYKNLIRCYFSLSMEIATGNINEEAIRNKFPFNRVNADEKLFENSGLTSKEIYENYFKGYPQLYSGDAWCDYLYKGDIEKITSLTKELVYFNKDKDNVKDDPLWLKLWYYNKLELDEFNKLLHEMEDDFKSLKEYELPIYLHIVSLMIFFIKNGLSSLSIQDVKNTVNQYAVKFKTSPHWKQSYIGKKGRTNGSGYGYICDEDGDDDFDFCRELIRSENEKSYLAEEAEHTKNKIIEATSHLFNEFNDTTFKSSYEEYKYEPIFKHINPTEFTHVILNKCNNEISTFNQHLFARYTESMNLNNRPICFYFRSELSFWISLEEELAKNITDSDTLKRHLIQLLINNNIKRIINILEPHQS</sequence>
<reference evidence="2 3" key="1">
    <citation type="submission" date="2024-09" db="EMBL/GenBank/DDBJ databases">
        <title>Aeromonas strains Genome sequencing and assembly.</title>
        <authorList>
            <person name="Hu X."/>
            <person name="Tang B."/>
        </authorList>
    </citation>
    <scope>NUCLEOTIDE SEQUENCE [LARGE SCALE GENOMIC DNA]</scope>
    <source>
        <strain evidence="2 3">NB23SCDHY001</strain>
    </source>
</reference>
<proteinExistence type="predicted"/>
<dbReference type="InterPro" id="IPR011646">
    <property type="entry name" value="KAP_P-loop"/>
</dbReference>
<evidence type="ECO:0000313" key="2">
    <source>
        <dbReference type="EMBL" id="MFM4893042.1"/>
    </source>
</evidence>
<dbReference type="InterPro" id="IPR027417">
    <property type="entry name" value="P-loop_NTPase"/>
</dbReference>
<name>A0ABW9GPF8_9GAMM</name>
<dbReference type="GeneID" id="97220278"/>
<gene>
    <name evidence="2" type="ORF">ACEUDJ_09225</name>
</gene>
<evidence type="ECO:0000259" key="1">
    <source>
        <dbReference type="Pfam" id="PF07693"/>
    </source>
</evidence>
<dbReference type="RefSeq" id="WP_408789576.1">
    <property type="nucleotide sequence ID" value="NZ_JBGXBU010000002.1"/>
</dbReference>
<dbReference type="EMBL" id="JBGXBU010000002">
    <property type="protein sequence ID" value="MFM4893042.1"/>
    <property type="molecule type" value="Genomic_DNA"/>
</dbReference>
<evidence type="ECO:0000313" key="3">
    <source>
        <dbReference type="Proteomes" id="UP001630969"/>
    </source>
</evidence>
<accession>A0ABW9GPF8</accession>
<organism evidence="2 3">
    <name type="scientific">Aeromonas bivalvium</name>
    <dbReference type="NCBI Taxonomy" id="440079"/>
    <lineage>
        <taxon>Bacteria</taxon>
        <taxon>Pseudomonadati</taxon>
        <taxon>Pseudomonadota</taxon>
        <taxon>Gammaproteobacteria</taxon>
        <taxon>Aeromonadales</taxon>
        <taxon>Aeromonadaceae</taxon>
        <taxon>Aeromonas</taxon>
    </lineage>
</organism>
<dbReference type="SUPFAM" id="SSF52540">
    <property type="entry name" value="P-loop containing nucleoside triphosphate hydrolases"/>
    <property type="match status" value="1"/>
</dbReference>
<dbReference type="Proteomes" id="UP001630969">
    <property type="component" value="Unassembled WGS sequence"/>
</dbReference>
<keyword evidence="3" id="KW-1185">Reference proteome</keyword>
<comment type="caution">
    <text evidence="2">The sequence shown here is derived from an EMBL/GenBank/DDBJ whole genome shotgun (WGS) entry which is preliminary data.</text>
</comment>
<dbReference type="Gene3D" id="3.40.50.300">
    <property type="entry name" value="P-loop containing nucleotide triphosphate hydrolases"/>
    <property type="match status" value="1"/>
</dbReference>
<dbReference type="Pfam" id="PF07693">
    <property type="entry name" value="KAP_NTPase"/>
    <property type="match status" value="1"/>
</dbReference>
<feature type="domain" description="KAP NTPase" evidence="1">
    <location>
        <begin position="19"/>
        <end position="250"/>
    </location>
</feature>
<protein>
    <submittedName>
        <fullName evidence="2">P-loop NTPase fold protein</fullName>
    </submittedName>
</protein>